<feature type="transmembrane region" description="Helical" evidence="1">
    <location>
        <begin position="29"/>
        <end position="49"/>
    </location>
</feature>
<sequence>MAKALMLIITIVCIVYIVYNFIKDKPVINIFFVGIIQSTLLFLIRFFWIKQSFSKSFLSSFDLFMIIVVVIYLIYKLSKRRKEKEDK</sequence>
<dbReference type="AlphaFoldDB" id="A0A4Z1BPN8"/>
<gene>
    <name evidence="2" type="ORF">E2558_07625</name>
</gene>
<feature type="transmembrane region" description="Helical" evidence="1">
    <location>
        <begin position="55"/>
        <end position="75"/>
    </location>
</feature>
<dbReference type="EMBL" id="SRPJ01000002">
    <property type="protein sequence ID" value="TGN27710.1"/>
    <property type="molecule type" value="Genomic_DNA"/>
</dbReference>
<accession>A0A4Z1BPN8</accession>
<comment type="caution">
    <text evidence="2">The sequence shown here is derived from an EMBL/GenBank/DDBJ whole genome shotgun (WGS) entry which is preliminary data.</text>
</comment>
<dbReference type="Proteomes" id="UP000297459">
    <property type="component" value="Unassembled WGS sequence"/>
</dbReference>
<reference evidence="2 3" key="1">
    <citation type="submission" date="2019-04" db="EMBL/GenBank/DDBJ databases">
        <title>Genomic characterization of Staphylococcus petrasii strains.</title>
        <authorList>
            <person name="Vrbovska V."/>
            <person name="Kovarovic V."/>
            <person name="Maslanova I."/>
            <person name="Indrakova A."/>
            <person name="Petras P."/>
            <person name="Sedo O."/>
            <person name="Svec P."/>
            <person name="Fisarova L."/>
            <person name="Sedlacek I."/>
            <person name="Doskar J."/>
            <person name="Pantucek R."/>
        </authorList>
    </citation>
    <scope>NUCLEOTIDE SEQUENCE [LARGE SCALE GENOMIC DNA]</scope>
    <source>
        <strain evidence="2 3">CCM 8529</strain>
    </source>
</reference>
<feature type="transmembrane region" description="Helical" evidence="1">
    <location>
        <begin position="6"/>
        <end position="22"/>
    </location>
</feature>
<dbReference type="RefSeq" id="WP_126565773.1">
    <property type="nucleotide sequence ID" value="NZ_BMCY01000002.1"/>
</dbReference>
<proteinExistence type="predicted"/>
<evidence type="ECO:0000256" key="1">
    <source>
        <dbReference type="SAM" id="Phobius"/>
    </source>
</evidence>
<keyword evidence="1" id="KW-0812">Transmembrane</keyword>
<name>A0A4Z1BPN8_9STAP</name>
<keyword evidence="1" id="KW-0472">Membrane</keyword>
<evidence type="ECO:0000313" key="3">
    <source>
        <dbReference type="Proteomes" id="UP000297459"/>
    </source>
</evidence>
<evidence type="ECO:0000313" key="2">
    <source>
        <dbReference type="EMBL" id="TGN27710.1"/>
    </source>
</evidence>
<organism evidence="2 3">
    <name type="scientific">Staphylococcus pragensis</name>
    <dbReference type="NCBI Taxonomy" id="1611836"/>
    <lineage>
        <taxon>Bacteria</taxon>
        <taxon>Bacillati</taxon>
        <taxon>Bacillota</taxon>
        <taxon>Bacilli</taxon>
        <taxon>Bacillales</taxon>
        <taxon>Staphylococcaceae</taxon>
        <taxon>Staphylococcus</taxon>
    </lineage>
</organism>
<protein>
    <submittedName>
        <fullName evidence="2">Uncharacterized protein</fullName>
    </submittedName>
</protein>
<keyword evidence="1" id="KW-1133">Transmembrane helix</keyword>
<keyword evidence="3" id="KW-1185">Reference proteome</keyword>